<dbReference type="InterPro" id="IPR046342">
    <property type="entry name" value="CBS_dom_sf"/>
</dbReference>
<keyword evidence="3" id="KW-0479">Metal-binding</keyword>
<dbReference type="Pfam" id="PF07085">
    <property type="entry name" value="DRTGG"/>
    <property type="match status" value="1"/>
</dbReference>
<dbReference type="SUPFAM" id="SSF54631">
    <property type="entry name" value="CBS-domain pair"/>
    <property type="match status" value="1"/>
</dbReference>
<evidence type="ECO:0000313" key="10">
    <source>
        <dbReference type="EMBL" id="OUP58074.1"/>
    </source>
</evidence>
<gene>
    <name evidence="10" type="ORF">B5F14_08435</name>
</gene>
<dbReference type="Pfam" id="PF00571">
    <property type="entry name" value="CBS"/>
    <property type="match status" value="2"/>
</dbReference>
<dbReference type="Gene3D" id="3.90.1640.10">
    <property type="entry name" value="inorganic pyrophosphatase (n-terminal core)"/>
    <property type="match status" value="2"/>
</dbReference>
<dbReference type="AlphaFoldDB" id="A0A1Y4LN10"/>
<dbReference type="PANTHER" id="PTHR12112">
    <property type="entry name" value="BNIP - RELATED"/>
    <property type="match status" value="1"/>
</dbReference>
<comment type="catalytic activity">
    <reaction evidence="7">
        <text>diphosphate + H2O = 2 phosphate + H(+)</text>
        <dbReference type="Rhea" id="RHEA:24576"/>
        <dbReference type="ChEBI" id="CHEBI:15377"/>
        <dbReference type="ChEBI" id="CHEBI:15378"/>
        <dbReference type="ChEBI" id="CHEBI:33019"/>
        <dbReference type="ChEBI" id="CHEBI:43474"/>
        <dbReference type="EC" id="3.6.1.1"/>
    </reaction>
</comment>
<dbReference type="InterPro" id="IPR000644">
    <property type="entry name" value="CBS_dom"/>
</dbReference>
<dbReference type="GO" id="GO:0004427">
    <property type="term" value="F:inorganic diphosphate phosphatase activity"/>
    <property type="evidence" value="ECO:0007669"/>
    <property type="project" value="UniProtKB-EC"/>
</dbReference>
<keyword evidence="4" id="KW-0378">Hydrolase</keyword>
<keyword evidence="5" id="KW-0464">Manganese</keyword>
<protein>
    <recommendedName>
        <fullName evidence="2">inorganic diphosphatase</fullName>
        <ecNumber evidence="2">3.6.1.1</ecNumber>
    </recommendedName>
    <alternativeName>
        <fullName evidence="6">Pyrophosphate phospho-hydrolase</fullName>
    </alternativeName>
</protein>
<comment type="cofactor">
    <cofactor evidence="1">
        <name>Mn(2+)</name>
        <dbReference type="ChEBI" id="CHEBI:29035"/>
    </cofactor>
</comment>
<dbReference type="SUPFAM" id="SSF64182">
    <property type="entry name" value="DHH phosphoesterases"/>
    <property type="match status" value="1"/>
</dbReference>
<dbReference type="GO" id="GO:0005737">
    <property type="term" value="C:cytoplasm"/>
    <property type="evidence" value="ECO:0007669"/>
    <property type="project" value="InterPro"/>
</dbReference>
<dbReference type="GO" id="GO:0046872">
    <property type="term" value="F:metal ion binding"/>
    <property type="evidence" value="ECO:0007669"/>
    <property type="project" value="UniProtKB-KW"/>
</dbReference>
<proteinExistence type="predicted"/>
<dbReference type="InterPro" id="IPR038763">
    <property type="entry name" value="DHH_sf"/>
</dbReference>
<dbReference type="InterPro" id="IPR001667">
    <property type="entry name" value="DDH_dom"/>
</dbReference>
<dbReference type="Pfam" id="PF02833">
    <property type="entry name" value="DHHA2"/>
    <property type="match status" value="1"/>
</dbReference>
<evidence type="ECO:0000256" key="6">
    <source>
        <dbReference type="ARBA" id="ARBA00032535"/>
    </source>
</evidence>
<dbReference type="InterPro" id="IPR004097">
    <property type="entry name" value="DHHA2"/>
</dbReference>
<organism evidence="10 11">
    <name type="scientific">Faecalitalea cylindroides</name>
    <dbReference type="NCBI Taxonomy" id="39483"/>
    <lineage>
        <taxon>Bacteria</taxon>
        <taxon>Bacillati</taxon>
        <taxon>Bacillota</taxon>
        <taxon>Erysipelotrichia</taxon>
        <taxon>Erysipelotrichales</taxon>
        <taxon>Erysipelotrichaceae</taxon>
        <taxon>Faecalitalea</taxon>
    </lineage>
</organism>
<evidence type="ECO:0000259" key="9">
    <source>
        <dbReference type="PROSITE" id="PS51371"/>
    </source>
</evidence>
<accession>A0A1Y4LN10</accession>
<dbReference type="InterPro" id="IPR028979">
    <property type="entry name" value="Ser_kin/Pase_Hpr-like_N_sf"/>
</dbReference>
<sequence>MKNDEIYVIGHKKPDSDSIVSAIAYAYLLNQCGKKAVAGRLGDINEETAYLLDRFGYEEPVLIEDARVRLSEIELKQADHILPDTTIFEAKEIMNQNQARILGVLDQDQKLLGVVTRSDLALLGMGDTALGIDLLKETPIELMAKTIEGKIIYKADEHHVNGKVSIIALCKTKLERYEIQDRIVIIGDDPQGQKESIEKGAGILIAVWTDHIEEDVLKAAREHNCSIIISGIGSMNTSRYLYFSIPVKLIMQKKITYFKEDEFVEDVMIKMRDTTFNTYPVLDKKDCLIGYVSRYHIMNAQNKNIIMVDHNEFSQSVNGIEKANLLEVIDHHRIHNFSTLSPIAFRNEIIGSTASIITSMFFERHIEIPENLAGLLLGAIISDGLNFQSPTTTKKDTELAQQLAMISHEDADALAYKMFSITMNLPKNISKEELIQRIEADMKTFDMKGSKVLISQVFILDLSSVRSIKEKVQEILEEMTIKYNGDLVIVAFTSIKKKGSILYGAGSKENLLWQTFGKKNVFVKDLLSRKKQIVPDLTQTFNKFS</sequence>
<dbReference type="PROSITE" id="PS51371">
    <property type="entry name" value="CBS"/>
    <property type="match status" value="2"/>
</dbReference>
<evidence type="ECO:0000256" key="4">
    <source>
        <dbReference type="ARBA" id="ARBA00022801"/>
    </source>
</evidence>
<keyword evidence="11" id="KW-1185">Reference proteome</keyword>
<evidence type="ECO:0000313" key="11">
    <source>
        <dbReference type="Proteomes" id="UP000195447"/>
    </source>
</evidence>
<dbReference type="SMART" id="SM00116">
    <property type="entry name" value="CBS"/>
    <property type="match status" value="2"/>
</dbReference>
<dbReference type="InterPro" id="IPR010766">
    <property type="entry name" value="DRTGG"/>
</dbReference>
<dbReference type="Gene3D" id="3.40.1390.20">
    <property type="entry name" value="HprK N-terminal domain-like"/>
    <property type="match status" value="1"/>
</dbReference>
<dbReference type="EMBL" id="NFKM01000018">
    <property type="protein sequence ID" value="OUP58074.1"/>
    <property type="molecule type" value="Genomic_DNA"/>
</dbReference>
<evidence type="ECO:0000256" key="7">
    <source>
        <dbReference type="ARBA" id="ARBA00047820"/>
    </source>
</evidence>
<dbReference type="SMART" id="SM01131">
    <property type="entry name" value="DHHA2"/>
    <property type="match status" value="1"/>
</dbReference>
<evidence type="ECO:0000256" key="8">
    <source>
        <dbReference type="PROSITE-ProRule" id="PRU00703"/>
    </source>
</evidence>
<reference evidence="11" key="1">
    <citation type="submission" date="2017-04" db="EMBL/GenBank/DDBJ databases">
        <title>Function of individual gut microbiota members based on whole genome sequencing of pure cultures obtained from chicken caecum.</title>
        <authorList>
            <person name="Medvecky M."/>
            <person name="Cejkova D."/>
            <person name="Polansky O."/>
            <person name="Karasova D."/>
            <person name="Kubasova T."/>
            <person name="Cizek A."/>
            <person name="Rychlik I."/>
        </authorList>
    </citation>
    <scope>NUCLEOTIDE SEQUENCE [LARGE SCALE GENOMIC DNA]</scope>
    <source>
        <strain evidence="11">An178</strain>
    </source>
</reference>
<dbReference type="SUPFAM" id="SSF75138">
    <property type="entry name" value="HprK N-terminal domain-like"/>
    <property type="match status" value="1"/>
</dbReference>
<dbReference type="PANTHER" id="PTHR12112:SF22">
    <property type="entry name" value="MANGANESE-DEPENDENT INORGANIC PYROPHOSPHATASE-RELATED"/>
    <property type="match status" value="1"/>
</dbReference>
<evidence type="ECO:0000256" key="5">
    <source>
        <dbReference type="ARBA" id="ARBA00023211"/>
    </source>
</evidence>
<keyword evidence="8" id="KW-0129">CBS domain</keyword>
<dbReference type="Gene3D" id="3.10.310.20">
    <property type="entry name" value="DHHA2 domain"/>
    <property type="match status" value="1"/>
</dbReference>
<evidence type="ECO:0000256" key="3">
    <source>
        <dbReference type="ARBA" id="ARBA00022723"/>
    </source>
</evidence>
<comment type="caution">
    <text evidence="10">The sequence shown here is derived from an EMBL/GenBank/DDBJ whole genome shotgun (WGS) entry which is preliminary data.</text>
</comment>
<dbReference type="NCBIfam" id="NF011443">
    <property type="entry name" value="PRK14869.1-5"/>
    <property type="match status" value="1"/>
</dbReference>
<feature type="domain" description="CBS" evidence="9">
    <location>
        <begin position="74"/>
        <end position="130"/>
    </location>
</feature>
<dbReference type="EC" id="3.6.1.1" evidence="2"/>
<dbReference type="Proteomes" id="UP000195447">
    <property type="component" value="Unassembled WGS sequence"/>
</dbReference>
<dbReference type="InterPro" id="IPR038222">
    <property type="entry name" value="DHHA2_dom_sf"/>
</dbReference>
<name>A0A1Y4LN10_9FIRM</name>
<feature type="domain" description="CBS" evidence="9">
    <location>
        <begin position="251"/>
        <end position="307"/>
    </location>
</feature>
<dbReference type="Pfam" id="PF01368">
    <property type="entry name" value="DHH"/>
    <property type="match status" value="1"/>
</dbReference>
<dbReference type="NCBIfam" id="NF011442">
    <property type="entry name" value="PRK14869.1-4"/>
    <property type="match status" value="1"/>
</dbReference>
<dbReference type="RefSeq" id="WP_035402501.1">
    <property type="nucleotide sequence ID" value="NZ_CABKSV010000072.1"/>
</dbReference>
<evidence type="ECO:0000256" key="1">
    <source>
        <dbReference type="ARBA" id="ARBA00001936"/>
    </source>
</evidence>
<evidence type="ECO:0000256" key="2">
    <source>
        <dbReference type="ARBA" id="ARBA00012146"/>
    </source>
</evidence>